<organism evidence="1 2">
    <name type="scientific">Pukyongiella litopenaei</name>
    <dbReference type="NCBI Taxonomy" id="2605946"/>
    <lineage>
        <taxon>Bacteria</taxon>
        <taxon>Pseudomonadati</taxon>
        <taxon>Pseudomonadota</taxon>
        <taxon>Alphaproteobacteria</taxon>
        <taxon>Rhodobacterales</taxon>
        <taxon>Paracoccaceae</taxon>
        <taxon>Pukyongiella</taxon>
    </lineage>
</organism>
<gene>
    <name evidence="1" type="ORF">C6Y53_06400</name>
</gene>
<keyword evidence="2" id="KW-1185">Reference proteome</keyword>
<name>A0A2S0MNF9_9RHOB</name>
<dbReference type="CDD" id="cd11523">
    <property type="entry name" value="NTP-PPase"/>
    <property type="match status" value="1"/>
</dbReference>
<dbReference type="AlphaFoldDB" id="A0A2S0MNF9"/>
<sequence>MNIDFQKLRVANVARQVEWTGNEQADIAFRALEVADEAGEIAGAVKKLLRAQRGICGSTKSIEDVADELGDTVIALDLLANEFGVDLPPPASAHIFAGSEPIELALAIDAAIGNLVQGVLGFLDRVGRIPDDDEAGGYITSRMQTALRLLIGLSEALGIDAGRAVAVKFNKTSAKYRLSTRMEV</sequence>
<protein>
    <recommendedName>
        <fullName evidence="3">NTP pyrophosphohydrolase MazG putative catalytic core domain-containing protein</fullName>
    </recommendedName>
</protein>
<dbReference type="KEGG" id="thas:C6Y53_06400"/>
<dbReference type="SUPFAM" id="SSF101386">
    <property type="entry name" value="all-alpha NTP pyrophosphatases"/>
    <property type="match status" value="1"/>
</dbReference>
<reference evidence="2" key="1">
    <citation type="submission" date="2018-03" db="EMBL/GenBank/DDBJ databases">
        <title>Genomic analysis of the strain SH-1 isolated from shrimp intestine.</title>
        <authorList>
            <person name="Kim Y.-S."/>
            <person name="Kim S.-E."/>
            <person name="Kim K.-H."/>
        </authorList>
    </citation>
    <scope>NUCLEOTIDE SEQUENCE [LARGE SCALE GENOMIC DNA]</scope>
    <source>
        <strain evidence="2">SH-1</strain>
    </source>
</reference>
<dbReference type="EMBL" id="CP027665">
    <property type="protein sequence ID" value="AVO37376.1"/>
    <property type="molecule type" value="Genomic_DNA"/>
</dbReference>
<evidence type="ECO:0000313" key="2">
    <source>
        <dbReference type="Proteomes" id="UP000237655"/>
    </source>
</evidence>
<dbReference type="Gene3D" id="1.10.287.1080">
    <property type="entry name" value="MazG-like"/>
    <property type="match status" value="1"/>
</dbReference>
<evidence type="ECO:0008006" key="3">
    <source>
        <dbReference type="Google" id="ProtNLM"/>
    </source>
</evidence>
<accession>A0A2S0MNF9</accession>
<proteinExistence type="predicted"/>
<dbReference type="Proteomes" id="UP000237655">
    <property type="component" value="Chromosome"/>
</dbReference>
<dbReference type="RefSeq" id="WP_106471687.1">
    <property type="nucleotide sequence ID" value="NZ_CP027665.1"/>
</dbReference>
<evidence type="ECO:0000313" key="1">
    <source>
        <dbReference type="EMBL" id="AVO37376.1"/>
    </source>
</evidence>